<protein>
    <submittedName>
        <fullName evidence="3">Uncharacterized protein</fullName>
    </submittedName>
</protein>
<feature type="transmembrane region" description="Helical" evidence="2">
    <location>
        <begin position="109"/>
        <end position="127"/>
    </location>
</feature>
<keyword evidence="2" id="KW-0812">Transmembrane</keyword>
<evidence type="ECO:0000256" key="2">
    <source>
        <dbReference type="SAM" id="Phobius"/>
    </source>
</evidence>
<accession>A0A290DQG3</accession>
<keyword evidence="2" id="KW-0472">Membrane</keyword>
<reference evidence="3" key="1">
    <citation type="submission" date="2016-11" db="EMBL/GenBank/DDBJ databases">
        <title>Cherry necrotic rusty mottle and Cherry green ring mottle viruses in Czech cherry germplasm.</title>
        <authorList>
            <person name="Spak J."/>
            <person name="Pribylova J."/>
            <person name="Safarova D."/>
            <person name="Koloniuk I."/>
            <person name="Navratil M."/>
            <person name="Franova J."/>
            <person name="Spakova V."/>
            <person name="Paprstein F."/>
        </authorList>
    </citation>
    <scope>NUCLEOTIDE SEQUENCE</scope>
    <source>
        <strain evidence="3">Rube</strain>
    </source>
</reference>
<proteinExistence type="predicted"/>
<name>A0A290DQG3_9VIRU</name>
<evidence type="ECO:0000256" key="1">
    <source>
        <dbReference type="SAM" id="MobiDB-lite"/>
    </source>
</evidence>
<evidence type="ECO:0000313" key="3">
    <source>
        <dbReference type="EMBL" id="ATB18097.1"/>
    </source>
</evidence>
<feature type="region of interest" description="Disordered" evidence="1">
    <location>
        <begin position="1"/>
        <end position="34"/>
    </location>
</feature>
<feature type="transmembrane region" description="Helical" evidence="2">
    <location>
        <begin position="139"/>
        <end position="158"/>
    </location>
</feature>
<organism evidence="3">
    <name type="scientific">Cherry green ring mottle virus</name>
    <dbReference type="NCBI Taxonomy" id="65467"/>
    <lineage>
        <taxon>Viruses</taxon>
        <taxon>Riboviria</taxon>
        <taxon>Orthornavirae</taxon>
        <taxon>Kitrinoviricota</taxon>
        <taxon>Alsuviricetes</taxon>
        <taxon>Tymovirales</taxon>
        <taxon>Betaflexiviridae</taxon>
        <taxon>Quinvirinae</taxon>
        <taxon>Robigovirus</taxon>
        <taxon>Robigovirus viridiavii</taxon>
    </lineage>
</organism>
<sequence>MKSLRRILMEPSSSTPKGKGSQRSHRRRRTLSPPTLKIRIPRKVTLTYCEPEGKESLLIHPIPPLALAEALSTQFRKRIQLRLISPLMTPSRQSHPTGLNFSKLSRKRFLTASLMLSCSVTITVLATRQRWSEKLGMGSALRTLPAQLGATVLFVAFVQSMLQ</sequence>
<dbReference type="EMBL" id="KY178277">
    <property type="protein sequence ID" value="ATB18097.1"/>
    <property type="molecule type" value="Genomic_RNA"/>
</dbReference>
<keyword evidence="2" id="KW-1133">Transmembrane helix</keyword>
<feature type="compositionally biased region" description="Basic residues" evidence="1">
    <location>
        <begin position="20"/>
        <end position="30"/>
    </location>
</feature>